<dbReference type="Proteomes" id="UP000003786">
    <property type="component" value="Chromosome 4"/>
</dbReference>
<comment type="similarity">
    <text evidence="2">Belongs to the EMC6 family.</text>
</comment>
<evidence type="ECO:0000313" key="8">
    <source>
        <dbReference type="EMBL" id="BAM41866.1"/>
    </source>
</evidence>
<dbReference type="PANTHER" id="PTHR12906:SF0">
    <property type="entry name" value="GEL COMPLEX SUBUNIT OPTI"/>
    <property type="match status" value="1"/>
</dbReference>
<evidence type="ECO:0000256" key="5">
    <source>
        <dbReference type="ARBA" id="ARBA00022989"/>
    </source>
</evidence>
<dbReference type="AlphaFoldDB" id="J4C4A9"/>
<evidence type="ECO:0000256" key="4">
    <source>
        <dbReference type="ARBA" id="ARBA00022824"/>
    </source>
</evidence>
<comment type="subcellular location">
    <subcellularLocation>
        <location evidence="1">Endoplasmic reticulum membrane</location>
        <topology evidence="1">Multi-pass membrane protein</topology>
    </subcellularLocation>
</comment>
<reference evidence="8 9" key="1">
    <citation type="journal article" date="2012" name="MBio">
        <title>Comparative genome analysis of three eukaryotic parasites with differing abilities to transform leukocytes reveals key mediators of Theileria-induced leukocyte transformation.</title>
        <authorList>
            <person name="Hayashida K."/>
            <person name="Hara Y."/>
            <person name="Abe T."/>
            <person name="Yamasaki C."/>
            <person name="Toyoda A."/>
            <person name="Kosuge T."/>
            <person name="Suzuki Y."/>
            <person name="Sato Y."/>
            <person name="Kawashima S."/>
            <person name="Katayama T."/>
            <person name="Wakaguri H."/>
            <person name="Inoue N."/>
            <person name="Homma K."/>
            <person name="Tada-Umezaki M."/>
            <person name="Yagi Y."/>
            <person name="Fujii Y."/>
            <person name="Habara T."/>
            <person name="Kanehisa M."/>
            <person name="Watanabe H."/>
            <person name="Ito K."/>
            <person name="Gojobori T."/>
            <person name="Sugawara H."/>
            <person name="Imanishi T."/>
            <person name="Weir W."/>
            <person name="Gardner M."/>
            <person name="Pain A."/>
            <person name="Shiels B."/>
            <person name="Hattori M."/>
            <person name="Nene V."/>
            <person name="Sugimoto C."/>
        </authorList>
    </citation>
    <scope>NUCLEOTIDE SEQUENCE [LARGE SCALE GENOMIC DNA]</scope>
    <source>
        <strain evidence="8 9">Shintoku</strain>
    </source>
</reference>
<name>J4C4A9_THEOR</name>
<keyword evidence="6 7" id="KW-0472">Membrane</keyword>
<dbReference type="GeneID" id="20716952"/>
<evidence type="ECO:0000256" key="1">
    <source>
        <dbReference type="ARBA" id="ARBA00004477"/>
    </source>
</evidence>
<evidence type="ECO:0000256" key="7">
    <source>
        <dbReference type="SAM" id="Phobius"/>
    </source>
</evidence>
<evidence type="ECO:0000313" key="9">
    <source>
        <dbReference type="Proteomes" id="UP000003786"/>
    </source>
</evidence>
<evidence type="ECO:0000256" key="6">
    <source>
        <dbReference type="ARBA" id="ARBA00023136"/>
    </source>
</evidence>
<dbReference type="GO" id="GO:0005739">
    <property type="term" value="C:mitochondrion"/>
    <property type="evidence" value="ECO:0007669"/>
    <property type="project" value="GOC"/>
</dbReference>
<dbReference type="InterPro" id="IPR029008">
    <property type="entry name" value="EMC6-like"/>
</dbReference>
<evidence type="ECO:0000256" key="2">
    <source>
        <dbReference type="ARBA" id="ARBA00009436"/>
    </source>
</evidence>
<dbReference type="EMBL" id="AP011949">
    <property type="protein sequence ID" value="BAM41866.1"/>
    <property type="molecule type" value="Genomic_DNA"/>
</dbReference>
<dbReference type="Pfam" id="PF07019">
    <property type="entry name" value="EMC6"/>
    <property type="match status" value="1"/>
</dbReference>
<dbReference type="KEGG" id="tot:TOT_040000932"/>
<evidence type="ECO:0008006" key="10">
    <source>
        <dbReference type="Google" id="ProtNLM"/>
    </source>
</evidence>
<evidence type="ECO:0000256" key="3">
    <source>
        <dbReference type="ARBA" id="ARBA00022692"/>
    </source>
</evidence>
<dbReference type="InterPro" id="IPR010742">
    <property type="entry name" value="RCAF1"/>
</dbReference>
<accession>J4C4A9</accession>
<dbReference type="VEuPathDB" id="PiroplasmaDB:TOT_040000932"/>
<dbReference type="OrthoDB" id="365912at2759"/>
<keyword evidence="9" id="KW-1185">Reference proteome</keyword>
<dbReference type="GO" id="GO:0097250">
    <property type="term" value="P:mitochondrial respirasome assembly"/>
    <property type="evidence" value="ECO:0007669"/>
    <property type="project" value="InterPro"/>
</dbReference>
<dbReference type="GO" id="GO:0005789">
    <property type="term" value="C:endoplasmic reticulum membrane"/>
    <property type="evidence" value="ECO:0007669"/>
    <property type="project" value="UniProtKB-SubCell"/>
</dbReference>
<dbReference type="OMA" id="MIGRIYC"/>
<dbReference type="PANTHER" id="PTHR12906">
    <property type="entry name" value="PROTEIN C20ORF24 RAB5-INTERACTING PROTEIN"/>
    <property type="match status" value="1"/>
</dbReference>
<feature type="transmembrane region" description="Helical" evidence="7">
    <location>
        <begin position="88"/>
        <end position="107"/>
    </location>
</feature>
<dbReference type="RefSeq" id="XP_009692167.1">
    <property type="nucleotide sequence ID" value="XM_009693872.1"/>
</dbReference>
<protein>
    <recommendedName>
        <fullName evidence="10">ER membrane protein complex subunit 6</fullName>
    </recommendedName>
</protein>
<keyword evidence="4" id="KW-0256">Endoplasmic reticulum</keyword>
<organism evidence="8 9">
    <name type="scientific">Theileria orientalis strain Shintoku</name>
    <dbReference type="NCBI Taxonomy" id="869250"/>
    <lineage>
        <taxon>Eukaryota</taxon>
        <taxon>Sar</taxon>
        <taxon>Alveolata</taxon>
        <taxon>Apicomplexa</taxon>
        <taxon>Aconoidasida</taxon>
        <taxon>Piroplasmida</taxon>
        <taxon>Theileriidae</taxon>
        <taxon>Theileria</taxon>
    </lineage>
</organism>
<keyword evidence="5 7" id="KW-1133">Transmembrane helix</keyword>
<proteinExistence type="inferred from homology"/>
<keyword evidence="3 7" id="KW-0812">Transmembrane</keyword>
<gene>
    <name evidence="8" type="ORF">TOT_040000932</name>
</gene>
<sequence length="110" mass="12818">MANPSQFLKIDQFFKKDHPKRNLSIRIFYIKSSFALILGLLLGIFKVNGAVGFMVFLSVQYMIGRIYCSQFNVPDYMLDNLEVFTEHILPSFGLFLVFWTVTYTLSYPNQ</sequence>